<gene>
    <name evidence="3" type="ORF">EXU30_08205</name>
</gene>
<keyword evidence="2" id="KW-0812">Transmembrane</keyword>
<keyword evidence="2" id="KW-1133">Transmembrane helix</keyword>
<organism evidence="3 4">
    <name type="scientific">Shewanella maritima</name>
    <dbReference type="NCBI Taxonomy" id="2520507"/>
    <lineage>
        <taxon>Bacteria</taxon>
        <taxon>Pseudomonadati</taxon>
        <taxon>Pseudomonadota</taxon>
        <taxon>Gammaproteobacteria</taxon>
        <taxon>Alteromonadales</taxon>
        <taxon>Shewanellaceae</taxon>
        <taxon>Shewanella</taxon>
    </lineage>
</organism>
<proteinExistence type="predicted"/>
<dbReference type="EMBL" id="CP036200">
    <property type="protein sequence ID" value="QBF82673.1"/>
    <property type="molecule type" value="Genomic_DNA"/>
</dbReference>
<feature type="transmembrane region" description="Helical" evidence="2">
    <location>
        <begin position="20"/>
        <end position="42"/>
    </location>
</feature>
<sequence>MKLAVINKKQYRMMNNRVQLGLVAILAILSVVFGQVLIAFWGAEAMPDGSTGNFNLNLLGVILAVMVCTVLVRVNRNKPLFFEVYYVWQVKQLQNKIFKKLAAIQSAAKDDNQDALIILLFYYQSLAMVYELDDNTLTMSKVNAELEQVQNQIDSLNLGITADDFDESLLGKF</sequence>
<keyword evidence="1" id="KW-0175">Coiled coil</keyword>
<feature type="transmembrane region" description="Helical" evidence="2">
    <location>
        <begin position="54"/>
        <end position="72"/>
    </location>
</feature>
<name>A0A411PGJ0_9GAMM</name>
<reference evidence="3 4" key="1">
    <citation type="submission" date="2019-02" db="EMBL/GenBank/DDBJ databases">
        <title>Shewanella sp. D4-2 isolated from Dokdo Island.</title>
        <authorList>
            <person name="Baek K."/>
        </authorList>
    </citation>
    <scope>NUCLEOTIDE SEQUENCE [LARGE SCALE GENOMIC DNA]</scope>
    <source>
        <strain evidence="3 4">D4-2</strain>
    </source>
</reference>
<protein>
    <submittedName>
        <fullName evidence="3">DUF3087 domain-containing protein</fullName>
    </submittedName>
</protein>
<evidence type="ECO:0000256" key="1">
    <source>
        <dbReference type="SAM" id="Coils"/>
    </source>
</evidence>
<dbReference type="Pfam" id="PF11286">
    <property type="entry name" value="DUF3087"/>
    <property type="match status" value="1"/>
</dbReference>
<evidence type="ECO:0000256" key="2">
    <source>
        <dbReference type="SAM" id="Phobius"/>
    </source>
</evidence>
<feature type="coiled-coil region" evidence="1">
    <location>
        <begin position="132"/>
        <end position="159"/>
    </location>
</feature>
<accession>A0A411PGJ0</accession>
<dbReference type="Proteomes" id="UP000291106">
    <property type="component" value="Chromosome"/>
</dbReference>
<dbReference type="KEGG" id="smai:EXU30_08205"/>
<keyword evidence="2" id="KW-0472">Membrane</keyword>
<keyword evidence="4" id="KW-1185">Reference proteome</keyword>
<dbReference type="InterPro" id="IPR021438">
    <property type="entry name" value="DUF3087"/>
</dbReference>
<dbReference type="RefSeq" id="WP_130599035.1">
    <property type="nucleotide sequence ID" value="NZ_CP036200.1"/>
</dbReference>
<dbReference type="OrthoDB" id="6118114at2"/>
<evidence type="ECO:0000313" key="3">
    <source>
        <dbReference type="EMBL" id="QBF82673.1"/>
    </source>
</evidence>
<evidence type="ECO:0000313" key="4">
    <source>
        <dbReference type="Proteomes" id="UP000291106"/>
    </source>
</evidence>
<dbReference type="AlphaFoldDB" id="A0A411PGJ0"/>